<accession>A0A929BD15</accession>
<name>A0A929BD15_9PSEU</name>
<dbReference type="EMBL" id="JADEYC010000046">
    <property type="protein sequence ID" value="MBE9376591.1"/>
    <property type="molecule type" value="Genomic_DNA"/>
</dbReference>
<protein>
    <submittedName>
        <fullName evidence="2">Uncharacterized protein</fullName>
    </submittedName>
</protein>
<dbReference type="RefSeq" id="WP_193930459.1">
    <property type="nucleotide sequence ID" value="NZ_JADEYC010000046.1"/>
</dbReference>
<sequence length="227" mass="24669">MMPVQELGALAERLAVEKAEDSVVAPKNEDPPDEQRRRGAAMGRLRAARDVEELAARAAAQRTAAAAERAVWLGASLADLGTSTGHSRQAARKRWPGLGEIYRRRKWLAEHIPDIKHVAGLLDQHARELRPSEFHTEEQLADGLRAVRSTARWCAAEFGAAADGRPTADADPVARWRELDVLVGGHLRHVVEAAGPSDTDQADFALHVTRGLVGYYDHAVAGTDADD</sequence>
<feature type="region of interest" description="Disordered" evidence="1">
    <location>
        <begin position="20"/>
        <end position="44"/>
    </location>
</feature>
<evidence type="ECO:0000256" key="1">
    <source>
        <dbReference type="SAM" id="MobiDB-lite"/>
    </source>
</evidence>
<organism evidence="2 3">
    <name type="scientific">Saccharopolyspora montiporae</name>
    <dbReference type="NCBI Taxonomy" id="2781240"/>
    <lineage>
        <taxon>Bacteria</taxon>
        <taxon>Bacillati</taxon>
        <taxon>Actinomycetota</taxon>
        <taxon>Actinomycetes</taxon>
        <taxon>Pseudonocardiales</taxon>
        <taxon>Pseudonocardiaceae</taxon>
        <taxon>Saccharopolyspora</taxon>
    </lineage>
</organism>
<proteinExistence type="predicted"/>
<evidence type="ECO:0000313" key="3">
    <source>
        <dbReference type="Proteomes" id="UP000598360"/>
    </source>
</evidence>
<keyword evidence="3" id="KW-1185">Reference proteome</keyword>
<gene>
    <name evidence="2" type="ORF">IQ251_19250</name>
</gene>
<dbReference type="AlphaFoldDB" id="A0A929BD15"/>
<reference evidence="2" key="1">
    <citation type="submission" date="2020-10" db="EMBL/GenBank/DDBJ databases">
        <title>Diversity and distribution of actinomycetes associated with coral in the coast of Hainan.</title>
        <authorList>
            <person name="Li F."/>
        </authorList>
    </citation>
    <scope>NUCLEOTIDE SEQUENCE</scope>
    <source>
        <strain evidence="2">HNM0983</strain>
    </source>
</reference>
<evidence type="ECO:0000313" key="2">
    <source>
        <dbReference type="EMBL" id="MBE9376591.1"/>
    </source>
</evidence>
<comment type="caution">
    <text evidence="2">The sequence shown here is derived from an EMBL/GenBank/DDBJ whole genome shotgun (WGS) entry which is preliminary data.</text>
</comment>
<dbReference type="Proteomes" id="UP000598360">
    <property type="component" value="Unassembled WGS sequence"/>
</dbReference>
<feature type="compositionally biased region" description="Basic and acidic residues" evidence="1">
    <location>
        <begin position="20"/>
        <end position="37"/>
    </location>
</feature>